<comment type="caution">
    <text evidence="1">The sequence shown here is derived from an EMBL/GenBank/DDBJ whole genome shotgun (WGS) entry which is preliminary data.</text>
</comment>
<name>A0A2R6NYA3_9APHY</name>
<evidence type="ECO:0000313" key="2">
    <source>
        <dbReference type="Proteomes" id="UP000186601"/>
    </source>
</evidence>
<gene>
    <name evidence="1" type="ORF">PHLCEN_2v6843</name>
</gene>
<reference evidence="1 2" key="1">
    <citation type="submission" date="2018-02" db="EMBL/GenBank/DDBJ databases">
        <title>Genome sequence of the basidiomycete white-rot fungus Phlebia centrifuga.</title>
        <authorList>
            <person name="Granchi Z."/>
            <person name="Peng M."/>
            <person name="de Vries R.P."/>
            <person name="Hilden K."/>
            <person name="Makela M.R."/>
            <person name="Grigoriev I."/>
            <person name="Riley R."/>
        </authorList>
    </citation>
    <scope>NUCLEOTIDE SEQUENCE [LARGE SCALE GENOMIC DNA]</scope>
    <source>
        <strain evidence="1 2">FBCC195</strain>
    </source>
</reference>
<dbReference type="AlphaFoldDB" id="A0A2R6NYA3"/>
<organism evidence="1 2">
    <name type="scientific">Hermanssonia centrifuga</name>
    <dbReference type="NCBI Taxonomy" id="98765"/>
    <lineage>
        <taxon>Eukaryota</taxon>
        <taxon>Fungi</taxon>
        <taxon>Dikarya</taxon>
        <taxon>Basidiomycota</taxon>
        <taxon>Agaricomycotina</taxon>
        <taxon>Agaricomycetes</taxon>
        <taxon>Polyporales</taxon>
        <taxon>Meruliaceae</taxon>
        <taxon>Hermanssonia</taxon>
    </lineage>
</organism>
<proteinExistence type="predicted"/>
<keyword evidence="2" id="KW-1185">Reference proteome</keyword>
<dbReference type="EMBL" id="MLYV02000678">
    <property type="protein sequence ID" value="PSR79942.1"/>
    <property type="molecule type" value="Genomic_DNA"/>
</dbReference>
<accession>A0A2R6NYA3</accession>
<protein>
    <submittedName>
        <fullName evidence="1">Uncharacterized protein</fullName>
    </submittedName>
</protein>
<dbReference type="Proteomes" id="UP000186601">
    <property type="component" value="Unassembled WGS sequence"/>
</dbReference>
<evidence type="ECO:0000313" key="1">
    <source>
        <dbReference type="EMBL" id="PSR79942.1"/>
    </source>
</evidence>
<sequence>MDTRQTSLIASFSEIIAGYIYAVSKSSSGGTPYYSFQLSPPPSPDPGEDLTGAVSITVEEVDQEGTVVVTASVELDQPIDIVWDVARHSMTRFCRAAMLREVSGVSLPPRGSPIKLLKFLGEETEPINLFETADEICKDNPSAPRQTTIRYGIIKDGEDIPGDDFAVKTTQTVVTVKKGLTKYEIEDVYSGDKLHDMMQTLYPETDDDQWDALQGYLTQSAGDMLISIRTRVKRNLERSANLIAYGRRPEA</sequence>